<evidence type="ECO:0000313" key="1">
    <source>
        <dbReference type="EMBL" id="CAB4042889.1"/>
    </source>
</evidence>
<keyword evidence="2" id="KW-1185">Reference proteome</keyword>
<name>A0A6S7LTP0_PARCT</name>
<organism evidence="1 2">
    <name type="scientific">Paramuricea clavata</name>
    <name type="common">Red gorgonian</name>
    <name type="synonym">Violescent sea-whip</name>
    <dbReference type="NCBI Taxonomy" id="317549"/>
    <lineage>
        <taxon>Eukaryota</taxon>
        <taxon>Metazoa</taxon>
        <taxon>Cnidaria</taxon>
        <taxon>Anthozoa</taxon>
        <taxon>Octocorallia</taxon>
        <taxon>Malacalcyonacea</taxon>
        <taxon>Plexauridae</taxon>
        <taxon>Paramuricea</taxon>
    </lineage>
</organism>
<proteinExistence type="predicted"/>
<feature type="non-terminal residue" evidence="1">
    <location>
        <position position="229"/>
    </location>
</feature>
<accession>A0A6S7LTP0</accession>
<evidence type="ECO:0000313" key="2">
    <source>
        <dbReference type="Proteomes" id="UP001152795"/>
    </source>
</evidence>
<gene>
    <name evidence="1" type="ORF">PACLA_8A005781</name>
</gene>
<dbReference type="EMBL" id="CACRXK020031058">
    <property type="protein sequence ID" value="CAB4042889.1"/>
    <property type="molecule type" value="Genomic_DNA"/>
</dbReference>
<comment type="caution">
    <text evidence="1">The sequence shown here is derived from an EMBL/GenBank/DDBJ whole genome shotgun (WGS) entry which is preliminary data.</text>
</comment>
<protein>
    <submittedName>
        <fullName evidence="1">Uncharacterized protein</fullName>
    </submittedName>
</protein>
<sequence length="229" mass="24424">MRLALRLNSFAKLLCRFIFKIEFRNIFAKKVKILELSIVILIASYCTLATATSRLGHCTLASNEVLTIEATPETGTGIPNVFDLFTGKPSGRPFPGSIESITGIVLKGNFGGATSAIGLEITNTISNSSAIVLNLINKFIIDSDVNIAGSKSGFALTGSRAIVNAEIVNNGTIKGGVHIGNNHREAFPLRSEDHNGNIAKFTNLGTVDGGFVIKGTKAQALVAKYHQYE</sequence>
<reference evidence="1" key="1">
    <citation type="submission" date="2020-04" db="EMBL/GenBank/DDBJ databases">
        <authorList>
            <person name="Alioto T."/>
            <person name="Alioto T."/>
            <person name="Gomez Garrido J."/>
        </authorList>
    </citation>
    <scope>NUCLEOTIDE SEQUENCE</scope>
    <source>
        <strain evidence="1">A484AB</strain>
    </source>
</reference>
<dbReference type="Proteomes" id="UP001152795">
    <property type="component" value="Unassembled WGS sequence"/>
</dbReference>
<dbReference type="AlphaFoldDB" id="A0A6S7LTP0"/>